<evidence type="ECO:0000313" key="1">
    <source>
        <dbReference type="EMBL" id="CAB3977744.1"/>
    </source>
</evidence>
<keyword evidence="2" id="KW-1185">Reference proteome</keyword>
<dbReference type="Proteomes" id="UP001152795">
    <property type="component" value="Unassembled WGS sequence"/>
</dbReference>
<evidence type="ECO:0000313" key="2">
    <source>
        <dbReference type="Proteomes" id="UP001152795"/>
    </source>
</evidence>
<organism evidence="1 2">
    <name type="scientific">Paramuricea clavata</name>
    <name type="common">Red gorgonian</name>
    <name type="synonym">Violescent sea-whip</name>
    <dbReference type="NCBI Taxonomy" id="317549"/>
    <lineage>
        <taxon>Eukaryota</taxon>
        <taxon>Metazoa</taxon>
        <taxon>Cnidaria</taxon>
        <taxon>Anthozoa</taxon>
        <taxon>Octocorallia</taxon>
        <taxon>Malacalcyonacea</taxon>
        <taxon>Plexauridae</taxon>
        <taxon>Paramuricea</taxon>
    </lineage>
</organism>
<accession>A0A6S7FEF3</accession>
<sequence>MYWAYVRSSDRKTEAICTTLRANILRRAYLTFLKGKVIYQRLVLLKLYANWHKAADGRVISEELRSKYNTEMVNFILDDWMPWWKEDRNFATLDVLRPIKGIQGFTREIVVALIANCKSMELRRREYANRGISPEHPCASSTDNVEGFFSLLHGHLGDVFDHQTFLQQQPKLLSEFTKMIDPDLSFYYWTGHKHGYTSEPLPSFNETSGKVERLDKTKISRRSNPGVFVANRASLPQRNSLTARASFHRDAERLPPLTIHESATQ</sequence>
<reference evidence="1" key="1">
    <citation type="submission" date="2020-04" db="EMBL/GenBank/DDBJ databases">
        <authorList>
            <person name="Alioto T."/>
            <person name="Alioto T."/>
            <person name="Gomez Garrido J."/>
        </authorList>
    </citation>
    <scope>NUCLEOTIDE SEQUENCE</scope>
    <source>
        <strain evidence="1">A484AB</strain>
    </source>
</reference>
<gene>
    <name evidence="1" type="ORF">PACLA_8A013183</name>
</gene>
<dbReference type="OrthoDB" id="5982990at2759"/>
<protein>
    <submittedName>
        <fullName evidence="1">Uncharacterized protein</fullName>
    </submittedName>
</protein>
<dbReference type="AlphaFoldDB" id="A0A6S7FEF3"/>
<dbReference type="EMBL" id="CACRXK020000067">
    <property type="protein sequence ID" value="CAB3977744.1"/>
    <property type="molecule type" value="Genomic_DNA"/>
</dbReference>
<proteinExistence type="predicted"/>
<comment type="caution">
    <text evidence="1">The sequence shown here is derived from an EMBL/GenBank/DDBJ whole genome shotgun (WGS) entry which is preliminary data.</text>
</comment>
<name>A0A6S7FEF3_PARCT</name>